<dbReference type="EMBL" id="JBHRZG010000024">
    <property type="protein sequence ID" value="MFC3835225.1"/>
    <property type="molecule type" value="Genomic_DNA"/>
</dbReference>
<feature type="compositionally biased region" description="Gly residues" evidence="1">
    <location>
        <begin position="387"/>
        <end position="403"/>
    </location>
</feature>
<keyword evidence="2" id="KW-0812">Transmembrane</keyword>
<accession>A0ABV7ZG85</accession>
<name>A0ABV7ZG85_9DEIO</name>
<keyword evidence="2" id="KW-1133">Transmembrane helix</keyword>
<keyword evidence="4" id="KW-1185">Reference proteome</keyword>
<comment type="caution">
    <text evidence="3">The sequence shown here is derived from an EMBL/GenBank/DDBJ whole genome shotgun (WGS) entry which is preliminary data.</text>
</comment>
<feature type="compositionally biased region" description="Polar residues" evidence="1">
    <location>
        <begin position="187"/>
        <end position="204"/>
    </location>
</feature>
<dbReference type="RefSeq" id="WP_322471914.1">
    <property type="nucleotide sequence ID" value="NZ_JBHRZG010000024.1"/>
</dbReference>
<protein>
    <submittedName>
        <fullName evidence="3">Uncharacterized protein</fullName>
    </submittedName>
</protein>
<organism evidence="3 4">
    <name type="scientific">Deinococcus rufus</name>
    <dbReference type="NCBI Taxonomy" id="2136097"/>
    <lineage>
        <taxon>Bacteria</taxon>
        <taxon>Thermotogati</taxon>
        <taxon>Deinococcota</taxon>
        <taxon>Deinococci</taxon>
        <taxon>Deinococcales</taxon>
        <taxon>Deinococcaceae</taxon>
        <taxon>Deinococcus</taxon>
    </lineage>
</organism>
<feature type="compositionally biased region" description="Polar residues" evidence="1">
    <location>
        <begin position="284"/>
        <end position="304"/>
    </location>
</feature>
<evidence type="ECO:0000313" key="3">
    <source>
        <dbReference type="EMBL" id="MFC3835225.1"/>
    </source>
</evidence>
<feature type="compositionally biased region" description="Polar residues" evidence="1">
    <location>
        <begin position="315"/>
        <end position="330"/>
    </location>
</feature>
<dbReference type="Proteomes" id="UP001595803">
    <property type="component" value="Unassembled WGS sequence"/>
</dbReference>
<feature type="transmembrane region" description="Helical" evidence="2">
    <location>
        <begin position="146"/>
        <end position="164"/>
    </location>
</feature>
<feature type="region of interest" description="Disordered" evidence="1">
    <location>
        <begin position="177"/>
        <end position="406"/>
    </location>
</feature>
<evidence type="ECO:0000313" key="4">
    <source>
        <dbReference type="Proteomes" id="UP001595803"/>
    </source>
</evidence>
<gene>
    <name evidence="3" type="ORF">ACFOSB_20380</name>
</gene>
<sequence>MSLAADSGVRAALGAVQRRARLLRVHASVRHALWGVALGLTVLGVGRLLGLITLSLTVAVMASAAVGTVYGLLDWWRSPAPTPLDAARTADRRAALSGLLTTALTLPEHPTQPWEKALHARVQARAHEAAATLNPTTLLPVPAARVWLWPAALVAVAACLWWPAPVTLERAATEVPRAQAVDEPTESLATPSTPEAATDTSSPVVNEPTPEPEIPEAQAATTAAPQGGPTSDVASVAAPAGQPGAVAGTGGTAARSPLREARQGVTPGTAGDSSSVSAVPGGRTQDTPFGSRESGQFQNQSVTPAENLASAPYDPSTTPGAQAMQQKSDPGSSGLRAASGGRGIESEGADRCVQGCLTNNDMNRGAQPASGAARKKPGGETQSGTSDSGGGAAGSSSGVGLGVGTLNPIQSSAVTELGGAGVLGDRIQVLAAPERVPTTLSTAAATGTGGWQAASEAPTPTTDIPPDTRATVRSYFDRTTPPDTTSPDPARTAP</sequence>
<feature type="transmembrane region" description="Helical" evidence="2">
    <location>
        <begin position="27"/>
        <end position="45"/>
    </location>
</feature>
<feature type="compositionally biased region" description="Low complexity" evidence="1">
    <location>
        <begin position="215"/>
        <end position="246"/>
    </location>
</feature>
<proteinExistence type="predicted"/>
<evidence type="ECO:0000256" key="2">
    <source>
        <dbReference type="SAM" id="Phobius"/>
    </source>
</evidence>
<feature type="compositionally biased region" description="Low complexity" evidence="1">
    <location>
        <begin position="477"/>
        <end position="494"/>
    </location>
</feature>
<reference evidence="4" key="1">
    <citation type="journal article" date="2019" name="Int. J. Syst. Evol. Microbiol.">
        <title>The Global Catalogue of Microorganisms (GCM) 10K type strain sequencing project: providing services to taxonomists for standard genome sequencing and annotation.</title>
        <authorList>
            <consortium name="The Broad Institute Genomics Platform"/>
            <consortium name="The Broad Institute Genome Sequencing Center for Infectious Disease"/>
            <person name="Wu L."/>
            <person name="Ma J."/>
        </authorList>
    </citation>
    <scope>NUCLEOTIDE SEQUENCE [LARGE SCALE GENOMIC DNA]</scope>
    <source>
        <strain evidence="4">CCTCC AB 2017081</strain>
    </source>
</reference>
<feature type="compositionally biased region" description="Low complexity" evidence="1">
    <location>
        <begin position="440"/>
        <end position="468"/>
    </location>
</feature>
<feature type="transmembrane region" description="Helical" evidence="2">
    <location>
        <begin position="51"/>
        <end position="73"/>
    </location>
</feature>
<evidence type="ECO:0000256" key="1">
    <source>
        <dbReference type="SAM" id="MobiDB-lite"/>
    </source>
</evidence>
<keyword evidence="2" id="KW-0472">Membrane</keyword>
<feature type="region of interest" description="Disordered" evidence="1">
    <location>
        <begin position="440"/>
        <end position="494"/>
    </location>
</feature>